<keyword evidence="2 4" id="KW-0479">Metal-binding</keyword>
<dbReference type="OrthoDB" id="540174at2759"/>
<dbReference type="GO" id="GO:0046872">
    <property type="term" value="F:metal ion binding"/>
    <property type="evidence" value="ECO:0007669"/>
    <property type="project" value="UniProtKB-UniRule"/>
</dbReference>
<evidence type="ECO:0000313" key="8">
    <source>
        <dbReference type="Proteomes" id="UP000809789"/>
    </source>
</evidence>
<name>A0A8K0PE98_9PEZI</name>
<dbReference type="InterPro" id="IPR037217">
    <property type="entry name" value="Trp/Indoleamine_2_3_dOase-like"/>
</dbReference>
<dbReference type="GO" id="GO:0020037">
    <property type="term" value="F:heme binding"/>
    <property type="evidence" value="ECO:0007669"/>
    <property type="project" value="UniProtKB-UniRule"/>
</dbReference>
<dbReference type="GO" id="GO:0005737">
    <property type="term" value="C:cytoplasm"/>
    <property type="evidence" value="ECO:0007669"/>
    <property type="project" value="TreeGrafter"/>
</dbReference>
<keyword evidence="3 4" id="KW-0408">Iron</keyword>
<evidence type="ECO:0000256" key="2">
    <source>
        <dbReference type="ARBA" id="ARBA00022723"/>
    </source>
</evidence>
<comment type="similarity">
    <text evidence="1 5">Belongs to the indoleamine 2,3-dioxygenase family.</text>
</comment>
<feature type="compositionally biased region" description="Basic and acidic residues" evidence="6">
    <location>
        <begin position="414"/>
        <end position="428"/>
    </location>
</feature>
<comment type="catalytic activity">
    <reaction evidence="5">
        <text>L-tryptophan + O2 = N-formyl-L-kynurenine</text>
        <dbReference type="Rhea" id="RHEA:24536"/>
        <dbReference type="ChEBI" id="CHEBI:15379"/>
        <dbReference type="ChEBI" id="CHEBI:57912"/>
        <dbReference type="ChEBI" id="CHEBI:58629"/>
    </reaction>
</comment>
<gene>
    <name evidence="7" type="ORF">KVT40_002845</name>
</gene>
<organism evidence="7 8">
    <name type="scientific">Elsinoe batatas</name>
    <dbReference type="NCBI Taxonomy" id="2601811"/>
    <lineage>
        <taxon>Eukaryota</taxon>
        <taxon>Fungi</taxon>
        <taxon>Dikarya</taxon>
        <taxon>Ascomycota</taxon>
        <taxon>Pezizomycotina</taxon>
        <taxon>Dothideomycetes</taxon>
        <taxon>Dothideomycetidae</taxon>
        <taxon>Myriangiales</taxon>
        <taxon>Elsinoaceae</taxon>
        <taxon>Elsinoe</taxon>
    </lineage>
</organism>
<proteinExistence type="inferred from homology"/>
<dbReference type="PANTHER" id="PTHR28657:SF5">
    <property type="entry name" value="INDOLEAMINE 2,3-DIOXYGENASE"/>
    <property type="match status" value="1"/>
</dbReference>
<evidence type="ECO:0000256" key="6">
    <source>
        <dbReference type="SAM" id="MobiDB-lite"/>
    </source>
</evidence>
<dbReference type="AlphaFoldDB" id="A0A8K0PE98"/>
<reference evidence="7" key="1">
    <citation type="submission" date="2021-07" db="EMBL/GenBank/DDBJ databases">
        <title>Elsinoe batatas strain:CRI-CJ2 Genome sequencing and assembly.</title>
        <authorList>
            <person name="Huang L."/>
        </authorList>
    </citation>
    <scope>NUCLEOTIDE SEQUENCE</scope>
    <source>
        <strain evidence="7">CRI-CJ2</strain>
    </source>
</reference>
<evidence type="ECO:0000256" key="5">
    <source>
        <dbReference type="RuleBase" id="RU369119"/>
    </source>
</evidence>
<sequence>MLSQEDNTGLQSATYDDYGVSLITGFVPAKGTLSLPASLPEYIWEVALQSARNAQIAALSRPDYQGDARAAVASCSSWRASVRELPIIHRPSKALLSDDALLRRAHVVLCMLGHYYVHSLSNIASIVVPTSIALPWIHIADTLGVKPVLSYTSEILWNRACPSHMLPTPDTVEISETFTGHESEVAFDASSVKVELEGAPILAAIHRTFSSHFRLANVTDLTKALTEELLLVAETIDRMKRHLSDLFSTCDPHHFYNIQRPWIAGSPPEGWTYDLGDDRNVVMHLRGSTAAASPLLQSLDAFLGLEHIGEHRSFREDVHRSFIQGLSNITLNEACSREVCNLLDGVKSASPVRALVLGLSAPSIIVEENHVVDLQDAYNSVLKALTAFRTEHFKVVSLFVVSQAAKVKRLASISKDDNTEPPQSDRVEGTGGSDLRILLNGYRKVTKQALFVART</sequence>
<keyword evidence="8" id="KW-1185">Reference proteome</keyword>
<dbReference type="EC" id="1.13.11.52" evidence="5"/>
<dbReference type="Proteomes" id="UP000809789">
    <property type="component" value="Unassembled WGS sequence"/>
</dbReference>
<keyword evidence="5" id="KW-0560">Oxidoreductase</keyword>
<dbReference type="GO" id="GO:0033754">
    <property type="term" value="F:indoleamine 2,3-dioxygenase activity"/>
    <property type="evidence" value="ECO:0007669"/>
    <property type="project" value="UniProtKB-EC"/>
</dbReference>
<dbReference type="PANTHER" id="PTHR28657">
    <property type="entry name" value="INDOLEAMINE 2,3-DIOXYGENASE"/>
    <property type="match status" value="1"/>
</dbReference>
<dbReference type="Gene3D" id="1.20.58.480">
    <property type="match status" value="1"/>
</dbReference>
<feature type="binding site" description="proximal binding residue" evidence="4">
    <location>
        <position position="392"/>
    </location>
    <ligand>
        <name>heme b</name>
        <dbReference type="ChEBI" id="CHEBI:60344"/>
    </ligand>
    <ligandPart>
        <name>Fe</name>
        <dbReference type="ChEBI" id="CHEBI:18248"/>
    </ligandPart>
</feature>
<dbReference type="EMBL" id="JAESVG020000003">
    <property type="protein sequence ID" value="KAG8628980.1"/>
    <property type="molecule type" value="Genomic_DNA"/>
</dbReference>
<evidence type="ECO:0000256" key="3">
    <source>
        <dbReference type="ARBA" id="ARBA00023004"/>
    </source>
</evidence>
<evidence type="ECO:0000256" key="4">
    <source>
        <dbReference type="PIRSR" id="PIRSR600898-1"/>
    </source>
</evidence>
<feature type="region of interest" description="Disordered" evidence="6">
    <location>
        <begin position="413"/>
        <end position="432"/>
    </location>
</feature>
<dbReference type="GO" id="GO:0034354">
    <property type="term" value="P:'de novo' NAD+ biosynthetic process from L-tryptophan"/>
    <property type="evidence" value="ECO:0007669"/>
    <property type="project" value="TreeGrafter"/>
</dbReference>
<comment type="caution">
    <text evidence="7">The sequence shown here is derived from an EMBL/GenBank/DDBJ whole genome shotgun (WGS) entry which is preliminary data.</text>
</comment>
<evidence type="ECO:0000256" key="1">
    <source>
        <dbReference type="ARBA" id="ARBA00007119"/>
    </source>
</evidence>
<protein>
    <recommendedName>
        <fullName evidence="5">Indoleamine 2,3-dioxygenase</fullName>
        <ecNumber evidence="5">1.13.11.52</ecNumber>
    </recommendedName>
</protein>
<dbReference type="GO" id="GO:0019441">
    <property type="term" value="P:L-tryptophan catabolic process to kynurenine"/>
    <property type="evidence" value="ECO:0007669"/>
    <property type="project" value="UniProtKB-UniRule"/>
</dbReference>
<dbReference type="Pfam" id="PF01231">
    <property type="entry name" value="IDO"/>
    <property type="match status" value="1"/>
</dbReference>
<dbReference type="SUPFAM" id="SSF140959">
    <property type="entry name" value="Indolic compounds 2,3-dioxygenase-like"/>
    <property type="match status" value="1"/>
</dbReference>
<evidence type="ECO:0000313" key="7">
    <source>
        <dbReference type="EMBL" id="KAG8628980.1"/>
    </source>
</evidence>
<dbReference type="InterPro" id="IPR000898">
    <property type="entry name" value="Indolamine_dOase"/>
</dbReference>
<keyword evidence="4 5" id="KW-0349">Heme</keyword>
<comment type="function">
    <text evidence="5">Produces N-formyl-kynurenine through the oxidation of tryptophan.</text>
</comment>
<keyword evidence="5" id="KW-0223">Dioxygenase</keyword>
<accession>A0A8K0PE98</accession>